<keyword evidence="8" id="KW-1185">Reference proteome</keyword>
<keyword evidence="1" id="KW-0479">Metal-binding</keyword>
<accession>A0A7K6R0W5</accession>
<feature type="compositionally biased region" description="Acidic residues" evidence="5">
    <location>
        <begin position="408"/>
        <end position="417"/>
    </location>
</feature>
<feature type="region of interest" description="Disordered" evidence="5">
    <location>
        <begin position="1"/>
        <end position="21"/>
    </location>
</feature>
<feature type="region of interest" description="Disordered" evidence="5">
    <location>
        <begin position="77"/>
        <end position="109"/>
    </location>
</feature>
<sequence>MGQGAGKNAWPRRAGEYQTGRRRRWGRHSFHGCRPLLNSQDSDAHQQNEDCNQLKLEDVQKKDFLCISSLSVQASTGLSDEPLSKQAGTREPVCQSVSSQPSEGDTSPLSLYCYGPEGNQTSNDCMSPCENFEDLAEHKSEGCNDLKGKSGITLENIDSCEPDSSDGEEDDTQDRYSWLTKAAGLLQGRLNNIVSRYEKVVDSLTDLQSQLTVVNPNNYRQSWEEAEPMPLSCLNSKTFKSAEDQAIPKSSLSGASYETQQIKHTVDVGFRTPVPTGGVLNISGEDTDQENSGELVVRPKIRKQNTIKLLERENCFLTDDEDESDSWKRTGNANVHQCHLECPLRDGKEEMSSGMSLVSRVHGDQKNTKTDLRRNAAAQEQNNVLRDSPHGYECGDCSRRCLTSQQPNDEDSSECSDGEWSMATPSNLTGMKKAQTSSDESSESVPCREECCPKVQSSSGVKEENTDCCFQEREKTVLEEGEIPWLQYQEEVQSSSDEESDTVSDFMSFEFLLLDGNNNLDDDSSSSEDLDVEWRYVMFEFGESLELAQDISYMGPQFFTFMALQGHLEAMEIALGHMGSVTPDAEHTHPPATQETIVCLPHIIVKGDRKGQEQCCPICCSEYVDGETITELPCHHLFHKPCVTRWLQRSGTCPVCRHVLAPAPPEAADDTA</sequence>
<dbReference type="InterPro" id="IPR051834">
    <property type="entry name" value="RING_finger_E3_ligase"/>
</dbReference>
<name>A0A7K6R0W5_9PASS</name>
<dbReference type="Gene3D" id="3.30.40.10">
    <property type="entry name" value="Zinc/RING finger domain, C3HC4 (zinc finger)"/>
    <property type="match status" value="1"/>
</dbReference>
<feature type="compositionally biased region" description="Acidic residues" evidence="5">
    <location>
        <begin position="158"/>
        <end position="172"/>
    </location>
</feature>
<evidence type="ECO:0000256" key="5">
    <source>
        <dbReference type="SAM" id="MobiDB-lite"/>
    </source>
</evidence>
<keyword evidence="2 4" id="KW-0863">Zinc-finger</keyword>
<feature type="compositionally biased region" description="Basic and acidic residues" evidence="5">
    <location>
        <begin position="361"/>
        <end position="374"/>
    </location>
</feature>
<evidence type="ECO:0000256" key="4">
    <source>
        <dbReference type="PROSITE-ProRule" id="PRU00175"/>
    </source>
</evidence>
<gene>
    <name evidence="7" type="primary">Pja2</name>
    <name evidence="7" type="ORF">CLIRUF_R05611</name>
</gene>
<feature type="non-terminal residue" evidence="7">
    <location>
        <position position="1"/>
    </location>
</feature>
<dbReference type="GO" id="GO:0006511">
    <property type="term" value="P:ubiquitin-dependent protein catabolic process"/>
    <property type="evidence" value="ECO:0007669"/>
    <property type="project" value="TreeGrafter"/>
</dbReference>
<dbReference type="Proteomes" id="UP000580879">
    <property type="component" value="Unassembled WGS sequence"/>
</dbReference>
<evidence type="ECO:0000259" key="6">
    <source>
        <dbReference type="PROSITE" id="PS50089"/>
    </source>
</evidence>
<dbReference type="GO" id="GO:0016874">
    <property type="term" value="F:ligase activity"/>
    <property type="evidence" value="ECO:0007669"/>
    <property type="project" value="UniProtKB-KW"/>
</dbReference>
<organism evidence="7 8">
    <name type="scientific">Climacteris rufus</name>
    <name type="common">rufous treecreeper</name>
    <dbReference type="NCBI Taxonomy" id="47695"/>
    <lineage>
        <taxon>Eukaryota</taxon>
        <taxon>Metazoa</taxon>
        <taxon>Chordata</taxon>
        <taxon>Craniata</taxon>
        <taxon>Vertebrata</taxon>
        <taxon>Euteleostomi</taxon>
        <taxon>Archelosauria</taxon>
        <taxon>Archosauria</taxon>
        <taxon>Dinosauria</taxon>
        <taxon>Saurischia</taxon>
        <taxon>Theropoda</taxon>
        <taxon>Coelurosauria</taxon>
        <taxon>Aves</taxon>
        <taxon>Neognathae</taxon>
        <taxon>Neoaves</taxon>
        <taxon>Telluraves</taxon>
        <taxon>Australaves</taxon>
        <taxon>Passeriformes</taxon>
        <taxon>Climacteridae</taxon>
        <taxon>Climacteris</taxon>
    </lineage>
</organism>
<feature type="region of interest" description="Disordered" evidence="5">
    <location>
        <begin position="408"/>
        <end position="445"/>
    </location>
</feature>
<feature type="non-terminal residue" evidence="7">
    <location>
        <position position="672"/>
    </location>
</feature>
<dbReference type="GO" id="GO:0005634">
    <property type="term" value="C:nucleus"/>
    <property type="evidence" value="ECO:0007669"/>
    <property type="project" value="TreeGrafter"/>
</dbReference>
<feature type="domain" description="RING-type" evidence="6">
    <location>
        <begin position="616"/>
        <end position="657"/>
    </location>
</feature>
<dbReference type="EMBL" id="VZRZ01006671">
    <property type="protein sequence ID" value="NWW79686.1"/>
    <property type="molecule type" value="Genomic_DNA"/>
</dbReference>
<dbReference type="GO" id="GO:0061630">
    <property type="term" value="F:ubiquitin protein ligase activity"/>
    <property type="evidence" value="ECO:0007669"/>
    <property type="project" value="TreeGrafter"/>
</dbReference>
<evidence type="ECO:0000256" key="1">
    <source>
        <dbReference type="ARBA" id="ARBA00022723"/>
    </source>
</evidence>
<keyword evidence="3" id="KW-0862">Zinc</keyword>
<dbReference type="InterPro" id="IPR001841">
    <property type="entry name" value="Znf_RING"/>
</dbReference>
<keyword evidence="7" id="KW-0436">Ligase</keyword>
<evidence type="ECO:0000313" key="7">
    <source>
        <dbReference type="EMBL" id="NWW79686.1"/>
    </source>
</evidence>
<evidence type="ECO:0000313" key="8">
    <source>
        <dbReference type="Proteomes" id="UP000580879"/>
    </source>
</evidence>
<dbReference type="SUPFAM" id="SSF57850">
    <property type="entry name" value="RING/U-box"/>
    <property type="match status" value="1"/>
</dbReference>
<proteinExistence type="predicted"/>
<dbReference type="Pfam" id="PF13639">
    <property type="entry name" value="zf-RING_2"/>
    <property type="match status" value="1"/>
</dbReference>
<dbReference type="OrthoDB" id="21204at2759"/>
<protein>
    <submittedName>
        <fullName evidence="7">PJA2 ligase</fullName>
    </submittedName>
</protein>
<dbReference type="GO" id="GO:0008270">
    <property type="term" value="F:zinc ion binding"/>
    <property type="evidence" value="ECO:0007669"/>
    <property type="project" value="UniProtKB-KW"/>
</dbReference>
<comment type="caution">
    <text evidence="7">The sequence shown here is derived from an EMBL/GenBank/DDBJ whole genome shotgun (WGS) entry which is preliminary data.</text>
</comment>
<dbReference type="SMART" id="SM00184">
    <property type="entry name" value="RING"/>
    <property type="match status" value="1"/>
</dbReference>
<feature type="region of interest" description="Disordered" evidence="5">
    <location>
        <begin position="351"/>
        <end position="384"/>
    </location>
</feature>
<evidence type="ECO:0000256" key="3">
    <source>
        <dbReference type="ARBA" id="ARBA00022833"/>
    </source>
</evidence>
<dbReference type="AlphaFoldDB" id="A0A7K6R0W5"/>
<evidence type="ECO:0000256" key="2">
    <source>
        <dbReference type="ARBA" id="ARBA00022771"/>
    </source>
</evidence>
<feature type="region of interest" description="Disordered" evidence="5">
    <location>
        <begin position="154"/>
        <end position="173"/>
    </location>
</feature>
<dbReference type="InterPro" id="IPR013083">
    <property type="entry name" value="Znf_RING/FYVE/PHD"/>
</dbReference>
<feature type="compositionally biased region" description="Polar residues" evidence="5">
    <location>
        <begin position="423"/>
        <end position="439"/>
    </location>
</feature>
<reference evidence="7 8" key="1">
    <citation type="submission" date="2019-09" db="EMBL/GenBank/DDBJ databases">
        <title>Bird 10,000 Genomes (B10K) Project - Family phase.</title>
        <authorList>
            <person name="Zhang G."/>
        </authorList>
    </citation>
    <scope>NUCLEOTIDE SEQUENCE [LARGE SCALE GENOMIC DNA]</scope>
    <source>
        <strain evidence="7">B10K-DU-029-53</strain>
    </source>
</reference>
<dbReference type="CDD" id="cd16465">
    <property type="entry name" value="RING-H2_PJA1_2"/>
    <property type="match status" value="1"/>
</dbReference>
<feature type="compositionally biased region" description="Polar residues" evidence="5">
    <location>
        <begin position="95"/>
        <end position="109"/>
    </location>
</feature>
<dbReference type="PANTHER" id="PTHR45931:SF3">
    <property type="entry name" value="RING ZINC FINGER-CONTAINING PROTEIN"/>
    <property type="match status" value="1"/>
</dbReference>
<dbReference type="PROSITE" id="PS50089">
    <property type="entry name" value="ZF_RING_2"/>
    <property type="match status" value="1"/>
</dbReference>
<dbReference type="PANTHER" id="PTHR45931">
    <property type="entry name" value="SI:CH211-59O9.10"/>
    <property type="match status" value="1"/>
</dbReference>